<dbReference type="EMBL" id="MN740758">
    <property type="protein sequence ID" value="QHS81594.1"/>
    <property type="molecule type" value="Genomic_DNA"/>
</dbReference>
<sequence length="116" mass="12803">MSNYEFLILGNVPFLGSDGQLYYYDSKSVANSQKPIHIGSYNKEHGTYTLDPSWKERVEPLVTTWRESLLTTERGINVVRAAKPARTSAKTASPKAKNPRSIKGRSKVAGTSTEGV</sequence>
<accession>A0A6C0AP69</accession>
<feature type="region of interest" description="Disordered" evidence="1">
    <location>
        <begin position="81"/>
        <end position="116"/>
    </location>
</feature>
<evidence type="ECO:0000256" key="1">
    <source>
        <dbReference type="SAM" id="MobiDB-lite"/>
    </source>
</evidence>
<dbReference type="AlphaFoldDB" id="A0A6C0AP69"/>
<organism evidence="2">
    <name type="scientific">viral metagenome</name>
    <dbReference type="NCBI Taxonomy" id="1070528"/>
    <lineage>
        <taxon>unclassified sequences</taxon>
        <taxon>metagenomes</taxon>
        <taxon>organismal metagenomes</taxon>
    </lineage>
</organism>
<reference evidence="2" key="1">
    <citation type="journal article" date="2020" name="Nature">
        <title>Giant virus diversity and host interactions through global metagenomics.</title>
        <authorList>
            <person name="Schulz F."/>
            <person name="Roux S."/>
            <person name="Paez-Espino D."/>
            <person name="Jungbluth S."/>
            <person name="Walsh D.A."/>
            <person name="Denef V.J."/>
            <person name="McMahon K.D."/>
            <person name="Konstantinidis K.T."/>
            <person name="Eloe-Fadrosh E.A."/>
            <person name="Kyrpides N.C."/>
            <person name="Woyke T."/>
        </authorList>
    </citation>
    <scope>NUCLEOTIDE SEQUENCE</scope>
    <source>
        <strain evidence="2">GVMAG-S-1101164-72</strain>
    </source>
</reference>
<proteinExistence type="predicted"/>
<name>A0A6C0AP69_9ZZZZ</name>
<protein>
    <submittedName>
        <fullName evidence="2">Uncharacterized protein</fullName>
    </submittedName>
</protein>
<evidence type="ECO:0000313" key="2">
    <source>
        <dbReference type="EMBL" id="QHS81594.1"/>
    </source>
</evidence>
<feature type="compositionally biased region" description="Basic residues" evidence="1">
    <location>
        <begin position="97"/>
        <end position="106"/>
    </location>
</feature>